<evidence type="ECO:0000256" key="9">
    <source>
        <dbReference type="ARBA" id="ARBA00032122"/>
    </source>
</evidence>
<keyword evidence="7 10" id="KW-0067">ATP-binding</keyword>
<dbReference type="GO" id="GO:0004357">
    <property type="term" value="F:glutamate-cysteine ligase activity"/>
    <property type="evidence" value="ECO:0007669"/>
    <property type="project" value="UniProtKB-UniRule"/>
</dbReference>
<dbReference type="FunFam" id="3.30.590.50:FF:000001">
    <property type="entry name" value="Glutamate-cysteine ligase Gcs1"/>
    <property type="match status" value="1"/>
</dbReference>
<dbReference type="SUPFAM" id="SSF55931">
    <property type="entry name" value="Glutamine synthetase/guanido kinase"/>
    <property type="match status" value="1"/>
</dbReference>
<evidence type="ECO:0000256" key="3">
    <source>
        <dbReference type="ARBA" id="ARBA00012220"/>
    </source>
</evidence>
<evidence type="ECO:0000256" key="7">
    <source>
        <dbReference type="ARBA" id="ARBA00022840"/>
    </source>
</evidence>
<comment type="catalytic activity">
    <reaction evidence="10">
        <text>L-cysteine + L-glutamate + ATP = gamma-L-glutamyl-L-cysteine + ADP + phosphate + H(+)</text>
        <dbReference type="Rhea" id="RHEA:13285"/>
        <dbReference type="ChEBI" id="CHEBI:15378"/>
        <dbReference type="ChEBI" id="CHEBI:29985"/>
        <dbReference type="ChEBI" id="CHEBI:30616"/>
        <dbReference type="ChEBI" id="CHEBI:35235"/>
        <dbReference type="ChEBI" id="CHEBI:43474"/>
        <dbReference type="ChEBI" id="CHEBI:58173"/>
        <dbReference type="ChEBI" id="CHEBI:456216"/>
        <dbReference type="EC" id="6.3.2.2"/>
    </reaction>
</comment>
<dbReference type="EC" id="6.3.2.2" evidence="3 10"/>
<dbReference type="GO" id="GO:0017109">
    <property type="term" value="C:glutamate-cysteine ligase complex"/>
    <property type="evidence" value="ECO:0007669"/>
    <property type="project" value="TreeGrafter"/>
</dbReference>
<dbReference type="AlphaFoldDB" id="A0AAE1D6D8"/>
<dbReference type="Gene3D" id="1.10.8.960">
    <property type="match status" value="1"/>
</dbReference>
<evidence type="ECO:0000256" key="4">
    <source>
        <dbReference type="ARBA" id="ARBA00022598"/>
    </source>
</evidence>
<evidence type="ECO:0000256" key="11">
    <source>
        <dbReference type="SAM" id="MobiDB-lite"/>
    </source>
</evidence>
<keyword evidence="6 10" id="KW-0547">Nucleotide-binding</keyword>
<evidence type="ECO:0000256" key="1">
    <source>
        <dbReference type="ARBA" id="ARBA00005006"/>
    </source>
</evidence>
<evidence type="ECO:0000256" key="6">
    <source>
        <dbReference type="ARBA" id="ARBA00022741"/>
    </source>
</evidence>
<organism evidence="12 13">
    <name type="scientific">Elysia crispata</name>
    <name type="common">lettuce slug</name>
    <dbReference type="NCBI Taxonomy" id="231223"/>
    <lineage>
        <taxon>Eukaryota</taxon>
        <taxon>Metazoa</taxon>
        <taxon>Spiralia</taxon>
        <taxon>Lophotrochozoa</taxon>
        <taxon>Mollusca</taxon>
        <taxon>Gastropoda</taxon>
        <taxon>Heterobranchia</taxon>
        <taxon>Euthyneura</taxon>
        <taxon>Panpulmonata</taxon>
        <taxon>Sacoglossa</taxon>
        <taxon>Placobranchoidea</taxon>
        <taxon>Plakobranchidae</taxon>
        <taxon>Elysia</taxon>
    </lineage>
</organism>
<dbReference type="InterPro" id="IPR004308">
    <property type="entry name" value="GCS"/>
</dbReference>
<keyword evidence="5 10" id="KW-0317">Glutathione biosynthesis</keyword>
<comment type="similarity">
    <text evidence="2 10">Belongs to the glutamate--cysteine ligase type 3 family.</text>
</comment>
<dbReference type="EMBL" id="JAWDGP010005167">
    <property type="protein sequence ID" value="KAK3759089.1"/>
    <property type="molecule type" value="Genomic_DNA"/>
</dbReference>
<name>A0AAE1D6D8_9GAST</name>
<feature type="region of interest" description="Disordered" evidence="11">
    <location>
        <begin position="287"/>
        <end position="307"/>
    </location>
</feature>
<sequence length="465" mass="51782">MCVDELLARHIAHLFIRDPVSLFSEKINQDDENDTDHFENIQSTNWQTMRFKPPPPNSNIGWRVEFRPMEAQFTDFENAAFTVFIVLLTRVILSYKLNFIIPISKVDENMKTAFKRDAVLNDKFYFRKDVVTEATPLECAQQCGTAACNKVLSNQYELMTINEIFQGKDEFPGLIPLINLYLQSIEVDVDTRCTITQYLKLISLRASGALETSARWIRNFVMTHELYKGDSVVPEGTVYDLLKRVAEISSGKTSDPRHLFSHVNRSSGKIPEALSSAEAFLEEKLKSTNSGGSVNSDTSLSNGSAKEGHNSEIGLPVLALPTHWLLILHQDLISTPQRKTESRTSYTMSAQLASCLGLLVVLAMNVSGGLGNDWFCKNLHESCTPMAGDCCNGMTCQRGTMGRWKCMVGGFGGVFERSIGGLRGDIGGGVCQRRGQLCVPGLNNKCCPGLYCRSKPLRPNLHECW</sequence>
<evidence type="ECO:0000313" key="12">
    <source>
        <dbReference type="EMBL" id="KAK3759089.1"/>
    </source>
</evidence>
<dbReference type="Proteomes" id="UP001283361">
    <property type="component" value="Unassembled WGS sequence"/>
</dbReference>
<dbReference type="GO" id="GO:0005524">
    <property type="term" value="F:ATP binding"/>
    <property type="evidence" value="ECO:0007669"/>
    <property type="project" value="UniProtKB-UniRule"/>
</dbReference>
<dbReference type="GO" id="GO:0006750">
    <property type="term" value="P:glutathione biosynthetic process"/>
    <property type="evidence" value="ECO:0007669"/>
    <property type="project" value="UniProtKB-UniRule"/>
</dbReference>
<comment type="pathway">
    <text evidence="1 10">Sulfur metabolism; glutathione biosynthesis; glutathione from L-cysteine and L-glutamate: step 1/2.</text>
</comment>
<evidence type="ECO:0000256" key="5">
    <source>
        <dbReference type="ARBA" id="ARBA00022684"/>
    </source>
</evidence>
<dbReference type="Pfam" id="PF03074">
    <property type="entry name" value="GCS"/>
    <property type="match status" value="1"/>
</dbReference>
<reference evidence="12" key="1">
    <citation type="journal article" date="2023" name="G3 (Bethesda)">
        <title>A reference genome for the long-term kleptoplast-retaining sea slug Elysia crispata morphotype clarki.</title>
        <authorList>
            <person name="Eastman K.E."/>
            <person name="Pendleton A.L."/>
            <person name="Shaikh M.A."/>
            <person name="Suttiyut T."/>
            <person name="Ogas R."/>
            <person name="Tomko P."/>
            <person name="Gavelis G."/>
            <person name="Widhalm J.R."/>
            <person name="Wisecaver J.H."/>
        </authorList>
    </citation>
    <scope>NUCLEOTIDE SEQUENCE</scope>
    <source>
        <strain evidence="12">ECLA1</strain>
    </source>
</reference>
<dbReference type="InterPro" id="IPR014746">
    <property type="entry name" value="Gln_synth/guanido_kin_cat_dom"/>
</dbReference>
<comment type="caution">
    <text evidence="12">The sequence shown here is derived from an EMBL/GenBank/DDBJ whole genome shotgun (WGS) entry which is preliminary data.</text>
</comment>
<accession>A0AAE1D6D8</accession>
<keyword evidence="4 10" id="KW-0436">Ligase</keyword>
<proteinExistence type="inferred from homology"/>
<dbReference type="PANTHER" id="PTHR11164:SF0">
    <property type="entry name" value="GLUTAMATE--CYSTEINE LIGASE CATALYTIC SUBUNIT"/>
    <property type="match status" value="1"/>
</dbReference>
<dbReference type="PANTHER" id="PTHR11164">
    <property type="entry name" value="GLUTAMATE CYSTEINE LIGASE"/>
    <property type="match status" value="1"/>
</dbReference>
<gene>
    <name evidence="12" type="ORF">RRG08_010702</name>
</gene>
<feature type="compositionally biased region" description="Polar residues" evidence="11">
    <location>
        <begin position="287"/>
        <end position="304"/>
    </location>
</feature>
<protein>
    <recommendedName>
        <fullName evidence="3 10">Glutamate--cysteine ligase</fullName>
        <ecNumber evidence="3 10">6.3.2.2</ecNumber>
    </recommendedName>
    <alternativeName>
        <fullName evidence="9 10">Gamma-ECS</fullName>
    </alternativeName>
    <alternativeName>
        <fullName evidence="8 10">Gamma-glutamylcysteine synthetase</fullName>
    </alternativeName>
</protein>
<evidence type="ECO:0000256" key="10">
    <source>
        <dbReference type="RuleBase" id="RU367135"/>
    </source>
</evidence>
<evidence type="ECO:0000256" key="2">
    <source>
        <dbReference type="ARBA" id="ARBA00008100"/>
    </source>
</evidence>
<evidence type="ECO:0000256" key="8">
    <source>
        <dbReference type="ARBA" id="ARBA00030585"/>
    </source>
</evidence>
<keyword evidence="13" id="KW-1185">Reference proteome</keyword>
<evidence type="ECO:0000313" key="13">
    <source>
        <dbReference type="Proteomes" id="UP001283361"/>
    </source>
</evidence>
<dbReference type="Gene3D" id="3.30.590.50">
    <property type="match status" value="1"/>
</dbReference>